<comment type="function">
    <text evidence="8">Toxic component of a toxin-antitoxin (TA) system. An RNase.</text>
</comment>
<evidence type="ECO:0000256" key="7">
    <source>
        <dbReference type="ARBA" id="ARBA00038093"/>
    </source>
</evidence>
<dbReference type="SUPFAM" id="SSF88723">
    <property type="entry name" value="PIN domain-like"/>
    <property type="match status" value="1"/>
</dbReference>
<dbReference type="RefSeq" id="WP_377244769.1">
    <property type="nucleotide sequence ID" value="NZ_JBHLUH010000004.1"/>
</dbReference>
<evidence type="ECO:0000256" key="8">
    <source>
        <dbReference type="HAMAP-Rule" id="MF_00265"/>
    </source>
</evidence>
<feature type="binding site" evidence="8">
    <location>
        <position position="9"/>
    </location>
    <ligand>
        <name>Mg(2+)</name>
        <dbReference type="ChEBI" id="CHEBI:18420"/>
    </ligand>
</feature>
<dbReference type="Gene3D" id="3.40.50.1010">
    <property type="entry name" value="5'-nuclease"/>
    <property type="match status" value="1"/>
</dbReference>
<comment type="similarity">
    <text evidence="7 8">Belongs to the PINc/VapC protein family.</text>
</comment>
<dbReference type="InterPro" id="IPR050556">
    <property type="entry name" value="Type_II_TA_system_RNase"/>
</dbReference>
<keyword evidence="4 8" id="KW-0479">Metal-binding</keyword>
<evidence type="ECO:0000256" key="1">
    <source>
        <dbReference type="ARBA" id="ARBA00001946"/>
    </source>
</evidence>
<accession>A0ABV6LVZ9</accession>
<evidence type="ECO:0000313" key="10">
    <source>
        <dbReference type="EMBL" id="MFC0526597.1"/>
    </source>
</evidence>
<dbReference type="PANTHER" id="PTHR33653:SF1">
    <property type="entry name" value="RIBONUCLEASE VAPC2"/>
    <property type="match status" value="1"/>
</dbReference>
<evidence type="ECO:0000259" key="9">
    <source>
        <dbReference type="Pfam" id="PF01850"/>
    </source>
</evidence>
<feature type="domain" description="PIN" evidence="9">
    <location>
        <begin position="7"/>
        <end position="126"/>
    </location>
</feature>
<name>A0ABV6LVZ9_9ACTN</name>
<sequence>MAVTSWLIDKSAYIRLQLGQVANRDEWNTRISRRLVRLSTITRLELGYSARSGETGRRQFASPPLSLMPIEHLTPAIEDRAFQVQMLLADRGQHRAPSIPDLLIAATAEKAALTVLAADKDFDLIAAITGQPVESLNG</sequence>
<proteinExistence type="inferred from homology"/>
<dbReference type="CDD" id="cd18755">
    <property type="entry name" value="PIN_MtVapC3_VapC21-like"/>
    <property type="match status" value="1"/>
</dbReference>
<keyword evidence="3 8" id="KW-0540">Nuclease</keyword>
<keyword evidence="5 8" id="KW-0378">Hydrolase</keyword>
<dbReference type="Proteomes" id="UP001589867">
    <property type="component" value="Unassembled WGS sequence"/>
</dbReference>
<keyword evidence="8" id="KW-0800">Toxin</keyword>
<comment type="caution">
    <text evidence="10">The sequence shown here is derived from an EMBL/GenBank/DDBJ whole genome shotgun (WGS) entry which is preliminary data.</text>
</comment>
<protein>
    <recommendedName>
        <fullName evidence="8">Ribonuclease VapC</fullName>
        <shortName evidence="8">RNase VapC</shortName>
        <ecNumber evidence="8">3.1.-.-</ecNumber>
    </recommendedName>
    <alternativeName>
        <fullName evidence="8">Toxin VapC</fullName>
    </alternativeName>
</protein>
<evidence type="ECO:0000256" key="4">
    <source>
        <dbReference type="ARBA" id="ARBA00022723"/>
    </source>
</evidence>
<dbReference type="HAMAP" id="MF_00265">
    <property type="entry name" value="VapC_Nob1"/>
    <property type="match status" value="1"/>
</dbReference>
<dbReference type="PANTHER" id="PTHR33653">
    <property type="entry name" value="RIBONUCLEASE VAPC2"/>
    <property type="match status" value="1"/>
</dbReference>
<organism evidence="10 11">
    <name type="scientific">Phytohabitans kaempferiae</name>
    <dbReference type="NCBI Taxonomy" id="1620943"/>
    <lineage>
        <taxon>Bacteria</taxon>
        <taxon>Bacillati</taxon>
        <taxon>Actinomycetota</taxon>
        <taxon>Actinomycetes</taxon>
        <taxon>Micromonosporales</taxon>
        <taxon>Micromonosporaceae</taxon>
    </lineage>
</organism>
<evidence type="ECO:0000313" key="11">
    <source>
        <dbReference type="Proteomes" id="UP001589867"/>
    </source>
</evidence>
<evidence type="ECO:0000256" key="5">
    <source>
        <dbReference type="ARBA" id="ARBA00022801"/>
    </source>
</evidence>
<feature type="binding site" evidence="8">
    <location>
        <position position="101"/>
    </location>
    <ligand>
        <name>Mg(2+)</name>
        <dbReference type="ChEBI" id="CHEBI:18420"/>
    </ligand>
</feature>
<dbReference type="InterPro" id="IPR022907">
    <property type="entry name" value="VapC_family"/>
</dbReference>
<dbReference type="InterPro" id="IPR029060">
    <property type="entry name" value="PIN-like_dom_sf"/>
</dbReference>
<evidence type="ECO:0000256" key="3">
    <source>
        <dbReference type="ARBA" id="ARBA00022722"/>
    </source>
</evidence>
<dbReference type="EC" id="3.1.-.-" evidence="8"/>
<keyword evidence="11" id="KW-1185">Reference proteome</keyword>
<keyword evidence="6 8" id="KW-0460">Magnesium</keyword>
<evidence type="ECO:0000256" key="2">
    <source>
        <dbReference type="ARBA" id="ARBA00022649"/>
    </source>
</evidence>
<comment type="cofactor">
    <cofactor evidence="1 8">
        <name>Mg(2+)</name>
        <dbReference type="ChEBI" id="CHEBI:18420"/>
    </cofactor>
</comment>
<gene>
    <name evidence="8" type="primary">vapC</name>
    <name evidence="10" type="ORF">ACFFIA_02855</name>
</gene>
<reference evidence="10 11" key="1">
    <citation type="submission" date="2024-09" db="EMBL/GenBank/DDBJ databases">
        <authorList>
            <person name="Sun Q."/>
            <person name="Mori K."/>
        </authorList>
    </citation>
    <scope>NUCLEOTIDE SEQUENCE [LARGE SCALE GENOMIC DNA]</scope>
    <source>
        <strain evidence="10 11">TBRC 3947</strain>
    </source>
</reference>
<dbReference type="EMBL" id="JBHLUH010000004">
    <property type="protein sequence ID" value="MFC0526597.1"/>
    <property type="molecule type" value="Genomic_DNA"/>
</dbReference>
<dbReference type="Pfam" id="PF01850">
    <property type="entry name" value="PIN"/>
    <property type="match status" value="1"/>
</dbReference>
<evidence type="ECO:0000256" key="6">
    <source>
        <dbReference type="ARBA" id="ARBA00022842"/>
    </source>
</evidence>
<keyword evidence="2 8" id="KW-1277">Toxin-antitoxin system</keyword>
<dbReference type="InterPro" id="IPR002716">
    <property type="entry name" value="PIN_dom"/>
</dbReference>